<evidence type="ECO:0000259" key="2">
    <source>
        <dbReference type="Pfam" id="PF13699"/>
    </source>
</evidence>
<organism evidence="3 4">
    <name type="scientific">Microscilla marina ATCC 23134</name>
    <dbReference type="NCBI Taxonomy" id="313606"/>
    <lineage>
        <taxon>Bacteria</taxon>
        <taxon>Pseudomonadati</taxon>
        <taxon>Bacteroidota</taxon>
        <taxon>Cytophagia</taxon>
        <taxon>Cytophagales</taxon>
        <taxon>Microscillaceae</taxon>
        <taxon>Microscilla</taxon>
    </lineage>
</organism>
<dbReference type="OrthoDB" id="292792at2"/>
<dbReference type="Proteomes" id="UP000004095">
    <property type="component" value="Unassembled WGS sequence"/>
</dbReference>
<proteinExistence type="predicted"/>
<dbReference type="eggNOG" id="COG3177">
    <property type="taxonomic scope" value="Bacteria"/>
</dbReference>
<comment type="caution">
    <text evidence="3">The sequence shown here is derived from an EMBL/GenBank/DDBJ whole genome shotgun (WGS) entry which is preliminary data.</text>
</comment>
<reference evidence="3 4" key="1">
    <citation type="submission" date="2007-01" db="EMBL/GenBank/DDBJ databases">
        <authorList>
            <person name="Haygood M."/>
            <person name="Podell S."/>
            <person name="Anderson C."/>
            <person name="Hopkinson B."/>
            <person name="Roe K."/>
            <person name="Barbeau K."/>
            <person name="Gaasterland T."/>
            <person name="Ferriera S."/>
            <person name="Johnson J."/>
            <person name="Kravitz S."/>
            <person name="Beeson K."/>
            <person name="Sutton G."/>
            <person name="Rogers Y.-H."/>
            <person name="Friedman R."/>
            <person name="Frazier M."/>
            <person name="Venter J.C."/>
        </authorList>
    </citation>
    <scope>NUCLEOTIDE SEQUENCE [LARGE SCALE GENOMIC DNA]</scope>
    <source>
        <strain evidence="3 4">ATCC 23134</strain>
    </source>
</reference>
<keyword evidence="4" id="KW-1185">Reference proteome</keyword>
<protein>
    <recommendedName>
        <fullName evidence="2">eCIS core domain-containing protein</fullName>
    </recommendedName>
</protein>
<name>A1ZNE1_MICM2</name>
<dbReference type="RefSeq" id="WP_004155976.1">
    <property type="nucleotide sequence ID" value="NZ_AAWS01000018.1"/>
</dbReference>
<feature type="compositionally biased region" description="Polar residues" evidence="1">
    <location>
        <begin position="68"/>
        <end position="87"/>
    </location>
</feature>
<feature type="region of interest" description="Disordered" evidence="1">
    <location>
        <begin position="1"/>
        <end position="94"/>
    </location>
</feature>
<gene>
    <name evidence="3" type="ORF">M23134_02162</name>
</gene>
<dbReference type="Pfam" id="PF13699">
    <property type="entry name" value="eCIS_core"/>
    <property type="match status" value="1"/>
</dbReference>
<feature type="domain" description="eCIS core" evidence="2">
    <location>
        <begin position="93"/>
        <end position="158"/>
    </location>
</feature>
<dbReference type="AlphaFoldDB" id="A1ZNE1"/>
<evidence type="ECO:0000256" key="1">
    <source>
        <dbReference type="SAM" id="MobiDB-lite"/>
    </source>
</evidence>
<dbReference type="EMBL" id="AAWS01000018">
    <property type="protein sequence ID" value="EAY28052.1"/>
    <property type="molecule type" value="Genomic_DNA"/>
</dbReference>
<dbReference type="InterPro" id="IPR025295">
    <property type="entry name" value="eCIS_core_dom"/>
</dbReference>
<evidence type="ECO:0000313" key="4">
    <source>
        <dbReference type="Proteomes" id="UP000004095"/>
    </source>
</evidence>
<evidence type="ECO:0000313" key="3">
    <source>
        <dbReference type="EMBL" id="EAY28052.1"/>
    </source>
</evidence>
<feature type="region of interest" description="Disordered" evidence="1">
    <location>
        <begin position="188"/>
        <end position="214"/>
    </location>
</feature>
<accession>A1ZNE1</accession>
<feature type="compositionally biased region" description="Low complexity" evidence="1">
    <location>
        <begin position="194"/>
        <end position="209"/>
    </location>
</feature>
<sequence>MQKKIKNEEAAQQPEVAQRKESKSNKKKAAIQAKSFGGKPLQPIQTKQKGQPPIQAKGFDGKPLQPIPTKQASQSPIQVKQQPIQRKSNPHGLPHQLQSNMENMGGVDLSDVKVHKNSDKPVQLNAHAYAQGSDIHLAPGQDKHLPHEAWHVVQQKQGRVQATTQMKNSNGKVGVNDNPALEREADVMGEKARQGTQGTTKTEQTNGNTSSTVQMKNAVIQRVPKNSHYGTFTDTTYALQSGDTKLRMVLNFKPNANADSTKVGLTQTVKAIKAGKKATIDPNASTKMAPDGHRIDQHSKYRNPLYATGSEPVTNKDKLESYSTSASWGQHGDKDPHTKVWTDAILKDTPTVSTSNNSSTEFETAAIALEGNDKGTYYGSIKWGWKKDGAGKVTKTTFDAVSKGTPSKNFLKAVKAWNDGTTRGTYAAKADNTPLYDGTLKELGKLKKDDTFIQEKAAEAGGIIYTYGKVTSGTQNTKKGYIKSSDLKDKGDGKNTIDLPLVAVKLTKEANVPLYVDADKKNKAMDLPINTRLKVTGEEKGLHKVEIVDGTNTTKTGYLEKNKIKDE</sequence>